<reference evidence="6 7" key="1">
    <citation type="submission" date="2019-03" db="EMBL/GenBank/DDBJ databases">
        <title>Genomic Encyclopedia of Type Strains, Phase IV (KMG-IV): sequencing the most valuable type-strain genomes for metagenomic binning, comparative biology and taxonomic classification.</title>
        <authorList>
            <person name="Goeker M."/>
        </authorList>
    </citation>
    <scope>NUCLEOTIDE SEQUENCE [LARGE SCALE GENOMIC DNA]</scope>
    <source>
        <strain evidence="6 7">DSM 11901</strain>
    </source>
</reference>
<sequence length="240" mass="25891">MPLPAQAVDDTPVCPIGATVGATVAAIAQRLPGVRQRRKAARPQELLEAALGLFVEKGLAATRTEDVARLAGVSKGTLYLYYPSKDALFKAVVHTYLAQVIAVGTEMADKFDGPASELLPLLAHTWWTQVGSSKAAALMILIMSEASAFPDLAQYYVDEVVAPSHALLARVVQRGIDRGEFRPMDVTSVVQALIAPAQFLVLYRQCTAVCAANPVPLDPERFMQTQIELLLRGLEVRPQA</sequence>
<evidence type="ECO:0000256" key="4">
    <source>
        <dbReference type="PROSITE-ProRule" id="PRU00335"/>
    </source>
</evidence>
<proteinExistence type="predicted"/>
<protein>
    <submittedName>
        <fullName evidence="6">TetR family transcriptional regulator</fullName>
    </submittedName>
</protein>
<evidence type="ECO:0000256" key="3">
    <source>
        <dbReference type="ARBA" id="ARBA00023163"/>
    </source>
</evidence>
<dbReference type="InterPro" id="IPR050109">
    <property type="entry name" value="HTH-type_TetR-like_transc_reg"/>
</dbReference>
<dbReference type="Gene3D" id="1.10.357.10">
    <property type="entry name" value="Tetracycline Repressor, domain 2"/>
    <property type="match status" value="1"/>
</dbReference>
<feature type="domain" description="HTH tetR-type" evidence="5">
    <location>
        <begin position="40"/>
        <end position="100"/>
    </location>
</feature>
<feature type="DNA-binding region" description="H-T-H motif" evidence="4">
    <location>
        <begin position="63"/>
        <end position="82"/>
    </location>
</feature>
<name>A0A4R6R4D6_9BURK</name>
<dbReference type="Pfam" id="PF16859">
    <property type="entry name" value="TetR_C_11"/>
    <property type="match status" value="1"/>
</dbReference>
<evidence type="ECO:0000256" key="2">
    <source>
        <dbReference type="ARBA" id="ARBA00023125"/>
    </source>
</evidence>
<dbReference type="Proteomes" id="UP000294593">
    <property type="component" value="Unassembled WGS sequence"/>
</dbReference>
<evidence type="ECO:0000259" key="5">
    <source>
        <dbReference type="PROSITE" id="PS50977"/>
    </source>
</evidence>
<evidence type="ECO:0000256" key="1">
    <source>
        <dbReference type="ARBA" id="ARBA00023015"/>
    </source>
</evidence>
<dbReference type="PANTHER" id="PTHR30055">
    <property type="entry name" value="HTH-TYPE TRANSCRIPTIONAL REGULATOR RUTR"/>
    <property type="match status" value="1"/>
</dbReference>
<dbReference type="SUPFAM" id="SSF46689">
    <property type="entry name" value="Homeodomain-like"/>
    <property type="match status" value="1"/>
</dbReference>
<dbReference type="InterPro" id="IPR001647">
    <property type="entry name" value="HTH_TetR"/>
</dbReference>
<dbReference type="FunFam" id="1.10.10.60:FF:000141">
    <property type="entry name" value="TetR family transcriptional regulator"/>
    <property type="match status" value="1"/>
</dbReference>
<evidence type="ECO:0000313" key="7">
    <source>
        <dbReference type="Proteomes" id="UP000294593"/>
    </source>
</evidence>
<keyword evidence="1" id="KW-0805">Transcription regulation</keyword>
<comment type="caution">
    <text evidence="6">The sequence shown here is derived from an EMBL/GenBank/DDBJ whole genome shotgun (WGS) entry which is preliminary data.</text>
</comment>
<keyword evidence="2 4" id="KW-0238">DNA-binding</keyword>
<dbReference type="PROSITE" id="PS50977">
    <property type="entry name" value="HTH_TETR_2"/>
    <property type="match status" value="1"/>
</dbReference>
<dbReference type="AlphaFoldDB" id="A0A4R6R4D6"/>
<dbReference type="EMBL" id="SNXW01000011">
    <property type="protein sequence ID" value="TDP80700.1"/>
    <property type="molecule type" value="Genomic_DNA"/>
</dbReference>
<accession>A0A4R6R4D6</accession>
<dbReference type="SUPFAM" id="SSF48498">
    <property type="entry name" value="Tetracyclin repressor-like, C-terminal domain"/>
    <property type="match status" value="1"/>
</dbReference>
<dbReference type="InterPro" id="IPR009057">
    <property type="entry name" value="Homeodomain-like_sf"/>
</dbReference>
<evidence type="ECO:0000313" key="6">
    <source>
        <dbReference type="EMBL" id="TDP80700.1"/>
    </source>
</evidence>
<keyword evidence="3" id="KW-0804">Transcription</keyword>
<dbReference type="Pfam" id="PF00440">
    <property type="entry name" value="TetR_N"/>
    <property type="match status" value="1"/>
</dbReference>
<dbReference type="GO" id="GO:0000976">
    <property type="term" value="F:transcription cis-regulatory region binding"/>
    <property type="evidence" value="ECO:0007669"/>
    <property type="project" value="TreeGrafter"/>
</dbReference>
<dbReference type="InterPro" id="IPR011075">
    <property type="entry name" value="TetR_C"/>
</dbReference>
<organism evidence="6 7">
    <name type="scientific">Aquabacterium commune</name>
    <dbReference type="NCBI Taxonomy" id="70586"/>
    <lineage>
        <taxon>Bacteria</taxon>
        <taxon>Pseudomonadati</taxon>
        <taxon>Pseudomonadota</taxon>
        <taxon>Betaproteobacteria</taxon>
        <taxon>Burkholderiales</taxon>
        <taxon>Aquabacterium</taxon>
    </lineage>
</organism>
<dbReference type="PRINTS" id="PR00455">
    <property type="entry name" value="HTHTETR"/>
</dbReference>
<dbReference type="InterPro" id="IPR036271">
    <property type="entry name" value="Tet_transcr_reg_TetR-rel_C_sf"/>
</dbReference>
<dbReference type="PANTHER" id="PTHR30055:SF223">
    <property type="entry name" value="HTH-TYPE TRANSCRIPTIONAL REGULATOR UIDR"/>
    <property type="match status" value="1"/>
</dbReference>
<dbReference type="OrthoDB" id="9809994at2"/>
<dbReference type="GO" id="GO:0003700">
    <property type="term" value="F:DNA-binding transcription factor activity"/>
    <property type="evidence" value="ECO:0007669"/>
    <property type="project" value="TreeGrafter"/>
</dbReference>
<keyword evidence="7" id="KW-1185">Reference proteome</keyword>
<gene>
    <name evidence="6" type="ORF">EV672_11135</name>
</gene>